<keyword evidence="5" id="KW-1185">Reference proteome</keyword>
<sequence length="413" mass="46224">MDWWDYDPDLSAKAKPESTVLLQCAIRAFTSVVSRPKLSTVQAGLLLLQRSRGGSWVMTGQVLAVAEELGLHLDCSLWTIPEWEKGLRRRLAWAVIMQDLWGAFLYGRPSHVSLQNWQANRVTLHDFPETAADQDDKDGSTEVEKGRQLFIHLAALTEILSEVLKFCTQVDLQPDIQLEDVLQLAKPLVMQMRDWKANMPAGLDIDDLTPRKLCSNGYLHLSFFALQILVHRRIVRSIQPHSSRNVVSLCRDAAKARLDHAVAFIAQLRPEHLHAFWWFAAVESVVLIGTFAASLWSSSAVPEEADLLKTKLEEFKWDLKIRSKGVNFVTAAVQELDRSLPPLDSINKSYKIGGTNYPEDGQSSYASPGLGQETPGQFEFDFGAFDDAFTPFSIGQESGFASFPSKTFSKDDG</sequence>
<evidence type="ECO:0000256" key="2">
    <source>
        <dbReference type="SAM" id="MobiDB-lite"/>
    </source>
</evidence>
<evidence type="ECO:0000259" key="3">
    <source>
        <dbReference type="SMART" id="SM00906"/>
    </source>
</evidence>
<dbReference type="EMBL" id="LFJN01000010">
    <property type="protein sequence ID" value="KPI41351.1"/>
    <property type="molecule type" value="Genomic_DNA"/>
</dbReference>
<keyword evidence="1" id="KW-0539">Nucleus</keyword>
<dbReference type="STRING" id="1664694.A0A0N0NN91"/>
<dbReference type="GO" id="GO:0006351">
    <property type="term" value="P:DNA-templated transcription"/>
    <property type="evidence" value="ECO:0007669"/>
    <property type="project" value="InterPro"/>
</dbReference>
<dbReference type="Pfam" id="PF04082">
    <property type="entry name" value="Fungal_trans"/>
    <property type="match status" value="1"/>
</dbReference>
<name>A0A0N0NN91_9EURO</name>
<dbReference type="GO" id="GO:0003677">
    <property type="term" value="F:DNA binding"/>
    <property type="evidence" value="ECO:0007669"/>
    <property type="project" value="InterPro"/>
</dbReference>
<proteinExistence type="predicted"/>
<dbReference type="SMART" id="SM00906">
    <property type="entry name" value="Fungal_trans"/>
    <property type="match status" value="1"/>
</dbReference>
<dbReference type="PANTHER" id="PTHR31668">
    <property type="entry name" value="GLUCOSE TRANSPORT TRANSCRIPTION REGULATOR RGT1-RELATED-RELATED"/>
    <property type="match status" value="1"/>
</dbReference>
<dbReference type="GO" id="GO:0005634">
    <property type="term" value="C:nucleus"/>
    <property type="evidence" value="ECO:0007669"/>
    <property type="project" value="TreeGrafter"/>
</dbReference>
<comment type="caution">
    <text evidence="4">The sequence shown here is derived from an EMBL/GenBank/DDBJ whole genome shotgun (WGS) entry which is preliminary data.</text>
</comment>
<gene>
    <name evidence="4" type="ORF">AB675_8158</name>
</gene>
<dbReference type="GO" id="GO:0001080">
    <property type="term" value="P:nitrogen catabolite activation of transcription from RNA polymerase II promoter"/>
    <property type="evidence" value="ECO:0007669"/>
    <property type="project" value="TreeGrafter"/>
</dbReference>
<protein>
    <submittedName>
        <fullName evidence="4">Transcriptional activator protein DAL81</fullName>
    </submittedName>
</protein>
<dbReference type="VEuPathDB" id="FungiDB:AB675_8158"/>
<dbReference type="AlphaFoldDB" id="A0A0N0NN91"/>
<dbReference type="RefSeq" id="XP_018001314.1">
    <property type="nucleotide sequence ID" value="XM_018148583.1"/>
</dbReference>
<organism evidence="4 5">
    <name type="scientific">Cyphellophora attinorum</name>
    <dbReference type="NCBI Taxonomy" id="1664694"/>
    <lineage>
        <taxon>Eukaryota</taxon>
        <taxon>Fungi</taxon>
        <taxon>Dikarya</taxon>
        <taxon>Ascomycota</taxon>
        <taxon>Pezizomycotina</taxon>
        <taxon>Eurotiomycetes</taxon>
        <taxon>Chaetothyriomycetidae</taxon>
        <taxon>Chaetothyriales</taxon>
        <taxon>Cyphellophoraceae</taxon>
        <taxon>Cyphellophora</taxon>
    </lineage>
</organism>
<evidence type="ECO:0000256" key="1">
    <source>
        <dbReference type="ARBA" id="ARBA00023242"/>
    </source>
</evidence>
<dbReference type="OrthoDB" id="2264294at2759"/>
<dbReference type="GeneID" id="28740462"/>
<evidence type="ECO:0000313" key="4">
    <source>
        <dbReference type="EMBL" id="KPI41351.1"/>
    </source>
</evidence>
<dbReference type="InterPro" id="IPR007219">
    <property type="entry name" value="XnlR_reg_dom"/>
</dbReference>
<dbReference type="PANTHER" id="PTHR31668:SF4">
    <property type="entry name" value="TRANSCRIPTIONAL ACTIVATOR PROTEIN DAL81"/>
    <property type="match status" value="1"/>
</dbReference>
<evidence type="ECO:0000313" key="5">
    <source>
        <dbReference type="Proteomes" id="UP000038010"/>
    </source>
</evidence>
<dbReference type="CDD" id="cd12148">
    <property type="entry name" value="fungal_TF_MHR"/>
    <property type="match status" value="1"/>
</dbReference>
<dbReference type="GO" id="GO:0008270">
    <property type="term" value="F:zinc ion binding"/>
    <property type="evidence" value="ECO:0007669"/>
    <property type="project" value="InterPro"/>
</dbReference>
<dbReference type="Proteomes" id="UP000038010">
    <property type="component" value="Unassembled WGS sequence"/>
</dbReference>
<feature type="region of interest" description="Disordered" evidence="2">
    <location>
        <begin position="355"/>
        <end position="376"/>
    </location>
</feature>
<feature type="domain" description="Xylanolytic transcriptional activator regulatory" evidence="3">
    <location>
        <begin position="55"/>
        <end position="130"/>
    </location>
</feature>
<accession>A0A0N0NN91</accession>
<reference evidence="4 5" key="1">
    <citation type="submission" date="2015-06" db="EMBL/GenBank/DDBJ databases">
        <title>Draft genome of the ant-associated black yeast Phialophora attae CBS 131958.</title>
        <authorList>
            <person name="Moreno L.F."/>
            <person name="Stielow B.J."/>
            <person name="de Hoog S."/>
            <person name="Vicente V.A."/>
            <person name="Weiss V.A."/>
            <person name="de Vries M."/>
            <person name="Cruz L.M."/>
            <person name="Souza E.M."/>
        </authorList>
    </citation>
    <scope>NUCLEOTIDE SEQUENCE [LARGE SCALE GENOMIC DNA]</scope>
    <source>
        <strain evidence="4 5">CBS 131958</strain>
    </source>
</reference>
<dbReference type="InterPro" id="IPR050797">
    <property type="entry name" value="Carb_Metab_Trans_Reg"/>
</dbReference>